<evidence type="ECO:0000256" key="2">
    <source>
        <dbReference type="ARBA" id="ARBA00022603"/>
    </source>
</evidence>
<evidence type="ECO:0000256" key="4">
    <source>
        <dbReference type="ARBA" id="ARBA00022691"/>
    </source>
</evidence>
<dbReference type="Proteomes" id="UP000609849">
    <property type="component" value="Unassembled WGS sequence"/>
</dbReference>
<gene>
    <name evidence="10" type="ORF">H8923_03835</name>
</gene>
<evidence type="ECO:0000256" key="3">
    <source>
        <dbReference type="ARBA" id="ARBA00022679"/>
    </source>
</evidence>
<keyword evidence="5" id="KW-0680">Restriction system</keyword>
<proteinExistence type="predicted"/>
<sequence length="590" mass="70901">MKENSGVLGIDNFYLSKLYEDGIEENIKKTNGIYYTPKVIVDYIMKKTLKKHNIVENPYPKILDISCGCGNFLLEAYDILYDLLEDKIYDLREKYKDDYWSIENIHRHIVEKCIYGVDTDNDAINILKRSLKNKTINFNDINLCNSNIYCEDALAKEWDFKFDYIVGNPPYVGHKSLNKEYKKYLLEEYNQVYRNKSDLYFCFYKKVIDLIKEDGVISMITPRYFLESPSGKYLREYINKNTYIREIVDFLGANVFKNVGVASCISTLKRKNTKERVEENLIKIYKIKDENIKINDIEDLNDFYINRLFKQFSVNQSSFDENWIITNKEDKAFYSRIEERCNYYLEDIATSFQGVITGCDKAFILEKEIDNINTVPKNLLKLWVKNKNIRKYIIEDTKYRLIYSNDINDEIRYKNVIETFIYPYKFKLENRRECKNNIRKWYELQWGREKDLFERKKIMYPYKSKNNRFAIDNNNSYCSADVYSFFIKDKYKDDFSYEYLVGILNSSIYDKYFKITAKNMGKDIYDYYPNKVMKMKIFKDNNYKKIESLSKKILSILKRKNGLEEETLYKEKIYILEKRIDNLIKESLEL</sequence>
<reference evidence="10 11" key="1">
    <citation type="submission" date="2020-08" db="EMBL/GenBank/DDBJ databases">
        <authorList>
            <person name="Liu C."/>
            <person name="Sun Q."/>
        </authorList>
    </citation>
    <scope>NUCLEOTIDE SEQUENCE [LARGE SCALE GENOMIC DNA]</scope>
    <source>
        <strain evidence="10 11">NSJ-18</strain>
    </source>
</reference>
<name>A0ABR7JLT5_9FIRM</name>
<keyword evidence="4" id="KW-0949">S-adenosyl-L-methionine</keyword>
<dbReference type="InterPro" id="IPR011639">
    <property type="entry name" value="MethylTrfase_TaqI-like_dom"/>
</dbReference>
<dbReference type="Pfam" id="PF12950">
    <property type="entry name" value="TaqI_C"/>
    <property type="match status" value="1"/>
</dbReference>
<dbReference type="InterPro" id="IPR050953">
    <property type="entry name" value="N4_N6_ade-DNA_methylase"/>
</dbReference>
<dbReference type="GO" id="GO:0008168">
    <property type="term" value="F:methyltransferase activity"/>
    <property type="evidence" value="ECO:0007669"/>
    <property type="project" value="UniProtKB-KW"/>
</dbReference>
<dbReference type="PANTHER" id="PTHR33841">
    <property type="entry name" value="DNA METHYLTRANSFERASE YEEA-RELATED"/>
    <property type="match status" value="1"/>
</dbReference>
<evidence type="ECO:0000256" key="5">
    <source>
        <dbReference type="ARBA" id="ARBA00022747"/>
    </source>
</evidence>
<evidence type="ECO:0000259" key="9">
    <source>
        <dbReference type="Pfam" id="PF12950"/>
    </source>
</evidence>
<dbReference type="InterPro" id="IPR002052">
    <property type="entry name" value="DNA_methylase_N6_adenine_CS"/>
</dbReference>
<evidence type="ECO:0000256" key="1">
    <source>
        <dbReference type="ARBA" id="ARBA00011900"/>
    </source>
</evidence>
<dbReference type="InterPro" id="IPR029063">
    <property type="entry name" value="SAM-dependent_MTases_sf"/>
</dbReference>
<evidence type="ECO:0000313" key="11">
    <source>
        <dbReference type="Proteomes" id="UP000609849"/>
    </source>
</evidence>
<comment type="catalytic activity">
    <reaction evidence="7">
        <text>a 2'-deoxyadenosine in DNA + S-adenosyl-L-methionine = an N(6)-methyl-2'-deoxyadenosine in DNA + S-adenosyl-L-homocysteine + H(+)</text>
        <dbReference type="Rhea" id="RHEA:15197"/>
        <dbReference type="Rhea" id="RHEA-COMP:12418"/>
        <dbReference type="Rhea" id="RHEA-COMP:12419"/>
        <dbReference type="ChEBI" id="CHEBI:15378"/>
        <dbReference type="ChEBI" id="CHEBI:57856"/>
        <dbReference type="ChEBI" id="CHEBI:59789"/>
        <dbReference type="ChEBI" id="CHEBI:90615"/>
        <dbReference type="ChEBI" id="CHEBI:90616"/>
        <dbReference type="EC" id="2.1.1.72"/>
    </reaction>
</comment>
<comment type="caution">
    <text evidence="10">The sequence shown here is derived from an EMBL/GenBank/DDBJ whole genome shotgun (WGS) entry which is preliminary data.</text>
</comment>
<keyword evidence="2 10" id="KW-0489">Methyltransferase</keyword>
<dbReference type="RefSeq" id="WP_153923807.1">
    <property type="nucleotide sequence ID" value="NZ_JACRWE010000002.1"/>
</dbReference>
<dbReference type="EMBL" id="JACRWE010000002">
    <property type="protein sequence ID" value="MBC5995878.1"/>
    <property type="molecule type" value="Genomic_DNA"/>
</dbReference>
<protein>
    <recommendedName>
        <fullName evidence="1">site-specific DNA-methyltransferase (adenine-specific)</fullName>
        <ecNumber evidence="1">2.1.1.72</ecNumber>
    </recommendedName>
</protein>
<dbReference type="Gene3D" id="3.40.50.150">
    <property type="entry name" value="Vaccinia Virus protein VP39"/>
    <property type="match status" value="1"/>
</dbReference>
<dbReference type="EC" id="2.1.1.72" evidence="1"/>
<accession>A0ABR7JLT5</accession>
<keyword evidence="3" id="KW-0808">Transferase</keyword>
<organism evidence="10 11">
    <name type="scientific">Romboutsia faecis</name>
    <dbReference type="NCBI Taxonomy" id="2764597"/>
    <lineage>
        <taxon>Bacteria</taxon>
        <taxon>Bacillati</taxon>
        <taxon>Bacillota</taxon>
        <taxon>Clostridia</taxon>
        <taxon>Peptostreptococcales</taxon>
        <taxon>Peptostreptococcaceae</taxon>
        <taxon>Romboutsia</taxon>
    </lineage>
</organism>
<dbReference type="SUPFAM" id="SSF53335">
    <property type="entry name" value="S-adenosyl-L-methionine-dependent methyltransferases"/>
    <property type="match status" value="1"/>
</dbReference>
<dbReference type="PROSITE" id="PS00092">
    <property type="entry name" value="N6_MTASE"/>
    <property type="match status" value="1"/>
</dbReference>
<evidence type="ECO:0000256" key="7">
    <source>
        <dbReference type="ARBA" id="ARBA00047942"/>
    </source>
</evidence>
<feature type="domain" description="TaqI-like C-terminal specificity" evidence="9">
    <location>
        <begin position="422"/>
        <end position="530"/>
    </location>
</feature>
<evidence type="ECO:0000256" key="6">
    <source>
        <dbReference type="ARBA" id="ARBA00023125"/>
    </source>
</evidence>
<dbReference type="Pfam" id="PF07669">
    <property type="entry name" value="Eco57I"/>
    <property type="match status" value="1"/>
</dbReference>
<dbReference type="GO" id="GO:0032259">
    <property type="term" value="P:methylation"/>
    <property type="evidence" value="ECO:0007669"/>
    <property type="project" value="UniProtKB-KW"/>
</dbReference>
<feature type="domain" description="Type II methyltransferase M.TaqI-like" evidence="8">
    <location>
        <begin position="112"/>
        <end position="256"/>
    </location>
</feature>
<dbReference type="PRINTS" id="PR00507">
    <property type="entry name" value="N12N6MTFRASE"/>
</dbReference>
<keyword evidence="6" id="KW-0238">DNA-binding</keyword>
<dbReference type="PANTHER" id="PTHR33841:SF6">
    <property type="entry name" value="TYPE II METHYLTRANSFERASE M.HINDII"/>
    <property type="match status" value="1"/>
</dbReference>
<dbReference type="InterPro" id="IPR025931">
    <property type="entry name" value="TaqI_C"/>
</dbReference>
<evidence type="ECO:0000313" key="10">
    <source>
        <dbReference type="EMBL" id="MBC5995878.1"/>
    </source>
</evidence>
<keyword evidence="11" id="KW-1185">Reference proteome</keyword>
<evidence type="ECO:0000259" key="8">
    <source>
        <dbReference type="Pfam" id="PF07669"/>
    </source>
</evidence>